<evidence type="ECO:0000256" key="1">
    <source>
        <dbReference type="SAM" id="MobiDB-lite"/>
    </source>
</evidence>
<dbReference type="AlphaFoldDB" id="A0AAW9SVJ4"/>
<dbReference type="Proteomes" id="UP001428774">
    <property type="component" value="Unassembled WGS sequence"/>
</dbReference>
<feature type="region of interest" description="Disordered" evidence="1">
    <location>
        <begin position="12"/>
        <end position="63"/>
    </location>
</feature>
<evidence type="ECO:0000313" key="2">
    <source>
        <dbReference type="EMBL" id="MEN9063480.1"/>
    </source>
</evidence>
<gene>
    <name evidence="2" type="ORF">ABFB10_23220</name>
</gene>
<organism evidence="2 3">
    <name type="scientific">Ponticoccus litoralis</name>
    <dbReference type="NCBI Taxonomy" id="422297"/>
    <lineage>
        <taxon>Bacteria</taxon>
        <taxon>Pseudomonadati</taxon>
        <taxon>Pseudomonadota</taxon>
        <taxon>Alphaproteobacteria</taxon>
        <taxon>Rhodobacterales</taxon>
        <taxon>Roseobacteraceae</taxon>
        <taxon>Ponticoccus</taxon>
    </lineage>
</organism>
<proteinExistence type="predicted"/>
<reference evidence="2 3" key="1">
    <citation type="submission" date="2024-05" db="EMBL/GenBank/DDBJ databases">
        <title>Genome sequence of Ponticoccus litoralis KCCM 90028.</title>
        <authorList>
            <person name="Kim J.M."/>
            <person name="Lee J.K."/>
            <person name="Choi B.J."/>
            <person name="Bayburt H."/>
            <person name="Baek J.H."/>
            <person name="Jeon C.O."/>
        </authorList>
    </citation>
    <scope>NUCLEOTIDE SEQUENCE [LARGE SCALE GENOMIC DNA]</scope>
    <source>
        <strain evidence="2 3">KCCM 90028</strain>
    </source>
</reference>
<dbReference type="RefSeq" id="WP_347168555.1">
    <property type="nucleotide sequence ID" value="NZ_JBDNCH010000004.1"/>
</dbReference>
<accession>A0AAW9SVJ4</accession>
<protein>
    <submittedName>
        <fullName evidence="2">Uncharacterized protein</fullName>
    </submittedName>
</protein>
<name>A0AAW9SVJ4_9RHOB</name>
<evidence type="ECO:0000313" key="3">
    <source>
        <dbReference type="Proteomes" id="UP001428774"/>
    </source>
</evidence>
<dbReference type="EMBL" id="JBDNCH010000004">
    <property type="protein sequence ID" value="MEN9063480.1"/>
    <property type="molecule type" value="Genomic_DNA"/>
</dbReference>
<feature type="compositionally biased region" description="Basic and acidic residues" evidence="1">
    <location>
        <begin position="24"/>
        <end position="44"/>
    </location>
</feature>
<sequence length="98" mass="11143">MKLDQARRRLLQHLPGSGGLGLGGDRRDIEMPDRQRHGRPEPRRNSQGQRPCGTGPVVDQHMCGRKRVDLGQRKLGAARQQRVGTRHLRFKHQISPRA</sequence>
<comment type="caution">
    <text evidence="2">The sequence shown here is derived from an EMBL/GenBank/DDBJ whole genome shotgun (WGS) entry which is preliminary data.</text>
</comment>
<keyword evidence="3" id="KW-1185">Reference proteome</keyword>